<comment type="caution">
    <text evidence="2">The sequence shown here is derived from an EMBL/GenBank/DDBJ whole genome shotgun (WGS) entry which is preliminary data.</text>
</comment>
<reference evidence="2" key="1">
    <citation type="submission" date="2021-10" db="EMBL/GenBank/DDBJ databases">
        <title>The diversity and Nitrogen Metabolism of Culturable Nitrate-Utilizing Bacteria Within the Oxygen Minimum Zone of the Changjiang (Yangtze River)Estuary.</title>
        <authorList>
            <person name="Zhang D."/>
            <person name="Zheng J."/>
            <person name="Liu S."/>
            <person name="He W."/>
        </authorList>
    </citation>
    <scope>NUCLEOTIDE SEQUENCE</scope>
    <source>
        <strain evidence="2">FXH-223</strain>
    </source>
</reference>
<accession>A0A9Q3YLX8</accession>
<dbReference type="SUPFAM" id="SSF88723">
    <property type="entry name" value="PIN domain-like"/>
    <property type="match status" value="1"/>
</dbReference>
<dbReference type="AlphaFoldDB" id="A0A9Q3YLX8"/>
<gene>
    <name evidence="2" type="ORF">LL252_00055</name>
</gene>
<dbReference type="EMBL" id="JAJGNA010000001">
    <property type="protein sequence ID" value="MCC4306946.1"/>
    <property type="molecule type" value="Genomic_DNA"/>
</dbReference>
<sequence length="141" mass="15918">MTDRLLFDTCALLPWCYQRLPDCLSAIERPMVAAVSIQELWAGVHRPLAQKDPDVMEECRWQASLVTARAEVVPFGRYEAEIMARLRGPYIREARRDSRLFSDMMIAATGLANDLPIVTVNVDDFARLSDDLTIVALPAPR</sequence>
<proteinExistence type="predicted"/>
<keyword evidence="3" id="KW-1185">Reference proteome</keyword>
<dbReference type="Gene3D" id="3.40.50.1010">
    <property type="entry name" value="5'-nuclease"/>
    <property type="match status" value="1"/>
</dbReference>
<feature type="domain" description="PIN" evidence="1">
    <location>
        <begin position="24"/>
        <end position="128"/>
    </location>
</feature>
<organism evidence="2 3">
    <name type="scientific">Alloalcanivorax marinus</name>
    <dbReference type="NCBI Taxonomy" id="1177169"/>
    <lineage>
        <taxon>Bacteria</taxon>
        <taxon>Pseudomonadati</taxon>
        <taxon>Pseudomonadota</taxon>
        <taxon>Gammaproteobacteria</taxon>
        <taxon>Oceanospirillales</taxon>
        <taxon>Alcanivoracaceae</taxon>
        <taxon>Alloalcanivorax</taxon>
    </lineage>
</organism>
<dbReference type="InterPro" id="IPR029060">
    <property type="entry name" value="PIN-like_dom_sf"/>
</dbReference>
<protein>
    <recommendedName>
        <fullName evidence="1">PIN domain-containing protein</fullName>
    </recommendedName>
</protein>
<name>A0A9Q3YLX8_9GAMM</name>
<evidence type="ECO:0000259" key="1">
    <source>
        <dbReference type="Pfam" id="PF01850"/>
    </source>
</evidence>
<dbReference type="Pfam" id="PF01850">
    <property type="entry name" value="PIN"/>
    <property type="match status" value="1"/>
</dbReference>
<dbReference type="InterPro" id="IPR002716">
    <property type="entry name" value="PIN_dom"/>
</dbReference>
<dbReference type="RefSeq" id="WP_228232063.1">
    <property type="nucleotide sequence ID" value="NZ_ARXL01000004.1"/>
</dbReference>
<dbReference type="Proteomes" id="UP001108027">
    <property type="component" value="Unassembled WGS sequence"/>
</dbReference>
<evidence type="ECO:0000313" key="2">
    <source>
        <dbReference type="EMBL" id="MCC4306946.1"/>
    </source>
</evidence>
<evidence type="ECO:0000313" key="3">
    <source>
        <dbReference type="Proteomes" id="UP001108027"/>
    </source>
</evidence>